<keyword evidence="3" id="KW-1185">Reference proteome</keyword>
<proteinExistence type="predicted"/>
<reference evidence="2 3" key="1">
    <citation type="submission" date="2023-09" db="EMBL/GenBank/DDBJ databases">
        <title>Thioclava shenzhenensis sp. nov., a multidrug resistant bacteria-antagonizing species isolated from coastal seawater.</title>
        <authorList>
            <person name="Long M."/>
        </authorList>
    </citation>
    <scope>NUCLEOTIDE SEQUENCE [LARGE SCALE GENOMIC DNA]</scope>
    <source>
        <strain evidence="2 3">FTW29</strain>
    </source>
</reference>
<gene>
    <name evidence="2" type="ORF">RPE78_09780</name>
</gene>
<feature type="chain" id="PRO_5045348654" evidence="1">
    <location>
        <begin position="31"/>
        <end position="133"/>
    </location>
</feature>
<dbReference type="RefSeq" id="WP_406720449.1">
    <property type="nucleotide sequence ID" value="NZ_CP135443.1"/>
</dbReference>
<protein>
    <submittedName>
        <fullName evidence="2">Uncharacterized protein</fullName>
    </submittedName>
</protein>
<name>A0ABZ1DZ30_9RHOB</name>
<sequence>MSQIPAYAAPPLAFATTFLCALGLPATVRADSLQDVFMSLPKAKRIAVKQTLSRYQLFVGRVDENWSPGTERALRRGAEEVAKRSQLMYRPRLVSQREAQVYIAKLESGEFGDYFQKESDAQLWSFLNVFKGG</sequence>
<evidence type="ECO:0000313" key="2">
    <source>
        <dbReference type="EMBL" id="WRY32984.1"/>
    </source>
</evidence>
<dbReference type="Proteomes" id="UP001623290">
    <property type="component" value="Chromosome"/>
</dbReference>
<organism evidence="2 3">
    <name type="scientific">Thioclava litoralis</name>
    <dbReference type="NCBI Taxonomy" id="3076557"/>
    <lineage>
        <taxon>Bacteria</taxon>
        <taxon>Pseudomonadati</taxon>
        <taxon>Pseudomonadota</taxon>
        <taxon>Alphaproteobacteria</taxon>
        <taxon>Rhodobacterales</taxon>
        <taxon>Paracoccaceae</taxon>
        <taxon>Thioclava</taxon>
    </lineage>
</organism>
<accession>A0ABZ1DZ30</accession>
<evidence type="ECO:0000313" key="3">
    <source>
        <dbReference type="Proteomes" id="UP001623290"/>
    </source>
</evidence>
<keyword evidence="1" id="KW-0732">Signal</keyword>
<evidence type="ECO:0000256" key="1">
    <source>
        <dbReference type="SAM" id="SignalP"/>
    </source>
</evidence>
<feature type="signal peptide" evidence="1">
    <location>
        <begin position="1"/>
        <end position="30"/>
    </location>
</feature>
<dbReference type="EMBL" id="CP135443">
    <property type="protein sequence ID" value="WRY32984.1"/>
    <property type="molecule type" value="Genomic_DNA"/>
</dbReference>